<comment type="caution">
    <text evidence="1">The sequence shown here is derived from an EMBL/GenBank/DDBJ whole genome shotgun (WGS) entry which is preliminary data.</text>
</comment>
<proteinExistence type="predicted"/>
<evidence type="ECO:0000313" key="1">
    <source>
        <dbReference type="EMBL" id="HIU47042.1"/>
    </source>
</evidence>
<dbReference type="Proteomes" id="UP000824123">
    <property type="component" value="Unassembled WGS sequence"/>
</dbReference>
<gene>
    <name evidence="1" type="ORF">IAC59_07255</name>
</gene>
<accession>A0A9D1LS92</accession>
<reference evidence="1" key="2">
    <citation type="journal article" date="2021" name="PeerJ">
        <title>Extensive microbial diversity within the chicken gut microbiome revealed by metagenomics and culture.</title>
        <authorList>
            <person name="Gilroy R."/>
            <person name="Ravi A."/>
            <person name="Getino M."/>
            <person name="Pursley I."/>
            <person name="Horton D.L."/>
            <person name="Alikhan N.F."/>
            <person name="Baker D."/>
            <person name="Gharbi K."/>
            <person name="Hall N."/>
            <person name="Watson M."/>
            <person name="Adriaenssens E.M."/>
            <person name="Foster-Nyarko E."/>
            <person name="Jarju S."/>
            <person name="Secka A."/>
            <person name="Antonio M."/>
            <person name="Oren A."/>
            <person name="Chaudhuri R.R."/>
            <person name="La Ragione R."/>
            <person name="Hildebrand F."/>
            <person name="Pallen M.J."/>
        </authorList>
    </citation>
    <scope>NUCLEOTIDE SEQUENCE</scope>
    <source>
        <strain evidence="1">ChiSxjej2B14-8506</strain>
    </source>
</reference>
<dbReference type="AlphaFoldDB" id="A0A9D1LS92"/>
<reference evidence="1" key="1">
    <citation type="submission" date="2020-10" db="EMBL/GenBank/DDBJ databases">
        <authorList>
            <person name="Gilroy R."/>
        </authorList>
    </citation>
    <scope>NUCLEOTIDE SEQUENCE</scope>
    <source>
        <strain evidence="1">ChiSxjej2B14-8506</strain>
    </source>
</reference>
<organism evidence="1 2">
    <name type="scientific">Candidatus Fimadaptatus faecigallinarum</name>
    <dbReference type="NCBI Taxonomy" id="2840814"/>
    <lineage>
        <taxon>Bacteria</taxon>
        <taxon>Bacillati</taxon>
        <taxon>Bacillota</taxon>
        <taxon>Clostridia</taxon>
        <taxon>Eubacteriales</taxon>
        <taxon>Candidatus Fimadaptatus</taxon>
    </lineage>
</organism>
<evidence type="ECO:0000313" key="2">
    <source>
        <dbReference type="Proteomes" id="UP000824123"/>
    </source>
</evidence>
<protein>
    <submittedName>
        <fullName evidence="1">Uncharacterized protein</fullName>
    </submittedName>
</protein>
<name>A0A9D1LS92_9FIRM</name>
<sequence length="88" mass="9955">MKIKMIDGLEARLAQSADAESLGERHWALDLYNAEPPLTLEIEFSKHGLEVTAAAELRFSEELDGYYMAERVTDAERVRAALLDWMQG</sequence>
<dbReference type="EMBL" id="DVNK01000043">
    <property type="protein sequence ID" value="HIU47042.1"/>
    <property type="molecule type" value="Genomic_DNA"/>
</dbReference>